<evidence type="ECO:0000256" key="8">
    <source>
        <dbReference type="ARBA" id="ARBA00024209"/>
    </source>
</evidence>
<evidence type="ECO:0000256" key="9">
    <source>
        <dbReference type="PROSITE-ProRule" id="PRU00175"/>
    </source>
</evidence>
<dbReference type="PROSITE" id="PS50089">
    <property type="entry name" value="ZF_RING_2"/>
    <property type="match status" value="1"/>
</dbReference>
<dbReference type="Pfam" id="PF13639">
    <property type="entry name" value="zf-RING_2"/>
    <property type="match status" value="1"/>
</dbReference>
<keyword evidence="3 10" id="KW-0812">Transmembrane</keyword>
<dbReference type="OrthoDB" id="8062037at2759"/>
<evidence type="ECO:0000256" key="3">
    <source>
        <dbReference type="ARBA" id="ARBA00022692"/>
    </source>
</evidence>
<proteinExistence type="inferred from homology"/>
<evidence type="ECO:0000256" key="5">
    <source>
        <dbReference type="ARBA" id="ARBA00022833"/>
    </source>
</evidence>
<evidence type="ECO:0000313" key="12">
    <source>
        <dbReference type="EMBL" id="KAI0495176.1"/>
    </source>
</evidence>
<comment type="similarity">
    <text evidence="8">Belongs to the RING-type zinc finger family. ATL subfamily.</text>
</comment>
<evidence type="ECO:0000256" key="10">
    <source>
        <dbReference type="SAM" id="Phobius"/>
    </source>
</evidence>
<dbReference type="GO" id="GO:0008270">
    <property type="term" value="F:zinc ion binding"/>
    <property type="evidence" value="ECO:0007669"/>
    <property type="project" value="UniProtKB-KW"/>
</dbReference>
<reference evidence="12" key="1">
    <citation type="journal article" date="2022" name="Front. Genet.">
        <title>Chromosome-Scale Assembly of the Dendrobium nobile Genome Provides Insights Into the Molecular Mechanism of the Biosynthesis of the Medicinal Active Ingredient of Dendrobium.</title>
        <authorList>
            <person name="Xu Q."/>
            <person name="Niu S.-C."/>
            <person name="Li K.-L."/>
            <person name="Zheng P.-J."/>
            <person name="Zhang X.-J."/>
            <person name="Jia Y."/>
            <person name="Liu Y."/>
            <person name="Niu Y.-X."/>
            <person name="Yu L.-H."/>
            <person name="Chen D.-F."/>
            <person name="Zhang G.-Q."/>
        </authorList>
    </citation>
    <scope>NUCLEOTIDE SEQUENCE</scope>
    <source>
        <tissue evidence="12">Leaf</tissue>
    </source>
</reference>
<keyword evidence="13" id="KW-1185">Reference proteome</keyword>
<comment type="subcellular location">
    <subcellularLocation>
        <location evidence="1">Membrane</location>
        <topology evidence="1">Single-pass membrane protein</topology>
    </subcellularLocation>
</comment>
<protein>
    <recommendedName>
        <fullName evidence="11">RING-type domain-containing protein</fullName>
    </recommendedName>
</protein>
<dbReference type="GO" id="GO:0016020">
    <property type="term" value="C:membrane"/>
    <property type="evidence" value="ECO:0007669"/>
    <property type="project" value="UniProtKB-SubCell"/>
</dbReference>
<evidence type="ECO:0000256" key="2">
    <source>
        <dbReference type="ARBA" id="ARBA00022679"/>
    </source>
</evidence>
<dbReference type="AlphaFoldDB" id="A0A8T3AF37"/>
<dbReference type="GO" id="GO:0016740">
    <property type="term" value="F:transferase activity"/>
    <property type="evidence" value="ECO:0007669"/>
    <property type="project" value="UniProtKB-KW"/>
</dbReference>
<organism evidence="12 13">
    <name type="scientific">Dendrobium nobile</name>
    <name type="common">Orchid</name>
    <dbReference type="NCBI Taxonomy" id="94219"/>
    <lineage>
        <taxon>Eukaryota</taxon>
        <taxon>Viridiplantae</taxon>
        <taxon>Streptophyta</taxon>
        <taxon>Embryophyta</taxon>
        <taxon>Tracheophyta</taxon>
        <taxon>Spermatophyta</taxon>
        <taxon>Magnoliopsida</taxon>
        <taxon>Liliopsida</taxon>
        <taxon>Asparagales</taxon>
        <taxon>Orchidaceae</taxon>
        <taxon>Epidendroideae</taxon>
        <taxon>Malaxideae</taxon>
        <taxon>Dendrobiinae</taxon>
        <taxon>Dendrobium</taxon>
    </lineage>
</organism>
<gene>
    <name evidence="12" type="ORF">KFK09_025326</name>
</gene>
<dbReference type="SUPFAM" id="SSF57850">
    <property type="entry name" value="RING/U-box"/>
    <property type="match status" value="1"/>
</dbReference>
<name>A0A8T3AF37_DENNO</name>
<evidence type="ECO:0000313" key="13">
    <source>
        <dbReference type="Proteomes" id="UP000829196"/>
    </source>
</evidence>
<feature type="domain" description="RING-type" evidence="11">
    <location>
        <begin position="102"/>
        <end position="144"/>
    </location>
</feature>
<feature type="transmembrane region" description="Helical" evidence="10">
    <location>
        <begin position="30"/>
        <end position="51"/>
    </location>
</feature>
<keyword evidence="2" id="KW-0808">Transferase</keyword>
<keyword evidence="7 10" id="KW-0472">Membrane</keyword>
<dbReference type="Proteomes" id="UP000829196">
    <property type="component" value="Unassembled WGS sequence"/>
</dbReference>
<keyword evidence="5" id="KW-0862">Zinc</keyword>
<dbReference type="InterPro" id="IPR044602">
    <property type="entry name" value="ATL10/ATL72-79-like"/>
</dbReference>
<dbReference type="PANTHER" id="PTHR46905:SF21">
    <property type="entry name" value="RING-TYPE E3 UBIQUITIN TRANSFERASE"/>
    <property type="match status" value="1"/>
</dbReference>
<dbReference type="SMR" id="A0A8T3AF37"/>
<keyword evidence="9" id="KW-0863">Zinc-finger</keyword>
<evidence type="ECO:0000256" key="1">
    <source>
        <dbReference type="ARBA" id="ARBA00004167"/>
    </source>
</evidence>
<dbReference type="EMBL" id="JAGYWB010000017">
    <property type="protein sequence ID" value="KAI0495176.1"/>
    <property type="molecule type" value="Genomic_DNA"/>
</dbReference>
<dbReference type="GO" id="GO:0016567">
    <property type="term" value="P:protein ubiquitination"/>
    <property type="evidence" value="ECO:0007669"/>
    <property type="project" value="InterPro"/>
</dbReference>
<dbReference type="Gene3D" id="3.30.40.10">
    <property type="entry name" value="Zinc/RING finger domain, C3HC4 (zinc finger)"/>
    <property type="match status" value="1"/>
</dbReference>
<sequence>MVPVSAPHPSSRSTPIGVSGNTDWSFDKNIVIIPAILLYALLCALGLYSLIRCALRWSQRLPFETTEATTMQLAMPGLKKSNLWRIPVATYRSNTNILTTECPTCLVDFIEGEKVWVLPSCNHIFHVRCIDIWLSSHSSCPTCRHSLLDRSVASVCIDVRKLPQEMDGNPPIIEESDEVS</sequence>
<dbReference type="InterPro" id="IPR013083">
    <property type="entry name" value="Znf_RING/FYVE/PHD"/>
</dbReference>
<dbReference type="CDD" id="cd16461">
    <property type="entry name" value="RING-H2_EL5-like"/>
    <property type="match status" value="1"/>
</dbReference>
<comment type="caution">
    <text evidence="12">The sequence shown here is derived from an EMBL/GenBank/DDBJ whole genome shotgun (WGS) entry which is preliminary data.</text>
</comment>
<keyword evidence="4" id="KW-0479">Metal-binding</keyword>
<keyword evidence="6 10" id="KW-1133">Transmembrane helix</keyword>
<dbReference type="InterPro" id="IPR001841">
    <property type="entry name" value="Znf_RING"/>
</dbReference>
<evidence type="ECO:0000256" key="6">
    <source>
        <dbReference type="ARBA" id="ARBA00022989"/>
    </source>
</evidence>
<evidence type="ECO:0000256" key="4">
    <source>
        <dbReference type="ARBA" id="ARBA00022723"/>
    </source>
</evidence>
<dbReference type="PANTHER" id="PTHR46905">
    <property type="entry name" value="RING-H2 FINGER PROTEIN ATL78"/>
    <property type="match status" value="1"/>
</dbReference>
<accession>A0A8T3AF37</accession>
<evidence type="ECO:0000256" key="7">
    <source>
        <dbReference type="ARBA" id="ARBA00023136"/>
    </source>
</evidence>
<evidence type="ECO:0000259" key="11">
    <source>
        <dbReference type="PROSITE" id="PS50089"/>
    </source>
</evidence>
<dbReference type="SMART" id="SM00184">
    <property type="entry name" value="RING"/>
    <property type="match status" value="1"/>
</dbReference>